<dbReference type="Pfam" id="PF04090">
    <property type="entry name" value="Rrn11"/>
    <property type="match status" value="1"/>
</dbReference>
<dbReference type="EMBL" id="JAPQKS010000004">
    <property type="protein sequence ID" value="KAJ5232946.1"/>
    <property type="molecule type" value="Genomic_DNA"/>
</dbReference>
<dbReference type="PANTHER" id="PTHR28244">
    <property type="entry name" value="RNA POLYMERASE I-SPECIFIC TRANSCRIPTION INITIATION FACTOR RRN11"/>
    <property type="match status" value="1"/>
</dbReference>
<dbReference type="GO" id="GO:0017025">
    <property type="term" value="F:TBP-class protein binding"/>
    <property type="evidence" value="ECO:0007669"/>
    <property type="project" value="TreeGrafter"/>
</dbReference>
<dbReference type="GO" id="GO:0070860">
    <property type="term" value="C:RNA polymerase I core factor complex"/>
    <property type="evidence" value="ECO:0007669"/>
    <property type="project" value="TreeGrafter"/>
</dbReference>
<organism evidence="3 4">
    <name type="scientific">Penicillium chermesinum</name>
    <dbReference type="NCBI Taxonomy" id="63820"/>
    <lineage>
        <taxon>Eukaryota</taxon>
        <taxon>Fungi</taxon>
        <taxon>Dikarya</taxon>
        <taxon>Ascomycota</taxon>
        <taxon>Pezizomycotina</taxon>
        <taxon>Eurotiomycetes</taxon>
        <taxon>Eurotiomycetidae</taxon>
        <taxon>Eurotiales</taxon>
        <taxon>Aspergillaceae</taxon>
        <taxon>Penicillium</taxon>
    </lineage>
</organism>
<evidence type="ECO:0000256" key="1">
    <source>
        <dbReference type="SAM" id="MobiDB-lite"/>
    </source>
</evidence>
<dbReference type="Proteomes" id="UP001150941">
    <property type="component" value="Unassembled WGS sequence"/>
</dbReference>
<dbReference type="RefSeq" id="XP_058330938.1">
    <property type="nucleotide sequence ID" value="XM_058475198.1"/>
</dbReference>
<feature type="signal peptide" evidence="2">
    <location>
        <begin position="1"/>
        <end position="23"/>
    </location>
</feature>
<evidence type="ECO:0000256" key="2">
    <source>
        <dbReference type="SAM" id="SignalP"/>
    </source>
</evidence>
<evidence type="ECO:0000313" key="4">
    <source>
        <dbReference type="Proteomes" id="UP001150941"/>
    </source>
</evidence>
<dbReference type="InterPro" id="IPR053029">
    <property type="entry name" value="RNA_pol_I-specific_init_factor"/>
</dbReference>
<feature type="compositionally biased region" description="Polar residues" evidence="1">
    <location>
        <begin position="56"/>
        <end position="68"/>
    </location>
</feature>
<sequence>MAPVLSAALFSLPLPPWLQPASSRVEQYDRKKRKRPAEWTDTDGEGADTTDAASVVDSQPGGQSLVLTPNEVTQYRAAGLSLDQELPGGNFPHAPVKSEHSNPENLPSHLLRGLSSLSTPIFPPQTPAHQGNLRLQHLAVLTAILHRCLLEGDYVRAGRAWGLILREDFRGFPVDVRNEGRWGIGAEILLRRNNQDASVPTNSGDRTPLPFTKKGFAEAKDYYERLILNHPYMKTAPNAVSALHFYPAMFGLWIYVAQEESTFAREQIKQDADDFSDEYSDNDTSSIDFDRRQSDKRQKLIARIREQELDQAQQIATRLDSLLGSPPYSDCTELLELRGMVSLWIGDLLLSSLESPPDPEDDLRSDIPPHG</sequence>
<feature type="chain" id="PRO_5040726528" description="Transcription factor" evidence="2">
    <location>
        <begin position="24"/>
        <end position="371"/>
    </location>
</feature>
<keyword evidence="4" id="KW-1185">Reference proteome</keyword>
<reference evidence="3" key="2">
    <citation type="journal article" date="2023" name="IMA Fungus">
        <title>Comparative genomic study of the Penicillium genus elucidates a diverse pangenome and 15 lateral gene transfer events.</title>
        <authorList>
            <person name="Petersen C."/>
            <person name="Sorensen T."/>
            <person name="Nielsen M.R."/>
            <person name="Sondergaard T.E."/>
            <person name="Sorensen J.L."/>
            <person name="Fitzpatrick D.A."/>
            <person name="Frisvad J.C."/>
            <person name="Nielsen K.L."/>
        </authorList>
    </citation>
    <scope>NUCLEOTIDE SEQUENCE</scope>
    <source>
        <strain evidence="3">IBT 19713</strain>
    </source>
</reference>
<dbReference type="AlphaFoldDB" id="A0A9W9P0G2"/>
<dbReference type="GO" id="GO:0001181">
    <property type="term" value="F:RNA polymerase I general transcription initiation factor activity"/>
    <property type="evidence" value="ECO:0007669"/>
    <property type="project" value="InterPro"/>
</dbReference>
<accession>A0A9W9P0G2</accession>
<gene>
    <name evidence="3" type="ORF">N7468_005902</name>
</gene>
<reference evidence="3" key="1">
    <citation type="submission" date="2022-11" db="EMBL/GenBank/DDBJ databases">
        <authorList>
            <person name="Petersen C."/>
        </authorList>
    </citation>
    <scope>NUCLEOTIDE SEQUENCE</scope>
    <source>
        <strain evidence="3">IBT 19713</strain>
    </source>
</reference>
<name>A0A9W9P0G2_9EURO</name>
<evidence type="ECO:0008006" key="5">
    <source>
        <dbReference type="Google" id="ProtNLM"/>
    </source>
</evidence>
<protein>
    <recommendedName>
        <fullName evidence="5">Transcription factor</fullName>
    </recommendedName>
</protein>
<proteinExistence type="predicted"/>
<evidence type="ECO:0000313" key="3">
    <source>
        <dbReference type="EMBL" id="KAJ5232946.1"/>
    </source>
</evidence>
<dbReference type="GO" id="GO:0001164">
    <property type="term" value="F:RNA polymerase I core promoter sequence-specific DNA binding"/>
    <property type="evidence" value="ECO:0007669"/>
    <property type="project" value="InterPro"/>
</dbReference>
<feature type="region of interest" description="Disordered" evidence="1">
    <location>
        <begin position="83"/>
        <end position="109"/>
    </location>
</feature>
<dbReference type="InterPro" id="IPR007224">
    <property type="entry name" value="TIF_Rrn11"/>
</dbReference>
<feature type="region of interest" description="Disordered" evidence="1">
    <location>
        <begin position="22"/>
        <end position="68"/>
    </location>
</feature>
<dbReference type="OrthoDB" id="2159786at2759"/>
<dbReference type="GeneID" id="83202501"/>
<dbReference type="GO" id="GO:0042790">
    <property type="term" value="P:nucleolar large rRNA transcription by RNA polymerase I"/>
    <property type="evidence" value="ECO:0007669"/>
    <property type="project" value="TreeGrafter"/>
</dbReference>
<keyword evidence="2" id="KW-0732">Signal</keyword>
<dbReference type="PANTHER" id="PTHR28244:SF1">
    <property type="entry name" value="RNA POLYMERASE I-SPECIFIC TRANSCRIPTION INITIATION FACTOR RRN11"/>
    <property type="match status" value="1"/>
</dbReference>
<comment type="caution">
    <text evidence="3">The sequence shown here is derived from an EMBL/GenBank/DDBJ whole genome shotgun (WGS) entry which is preliminary data.</text>
</comment>